<name>A0A4Y3WG78_NITWI</name>
<feature type="domain" description="FecR protein" evidence="1">
    <location>
        <begin position="113"/>
        <end position="204"/>
    </location>
</feature>
<dbReference type="PANTHER" id="PTHR30273:SF2">
    <property type="entry name" value="PROTEIN FECR"/>
    <property type="match status" value="1"/>
</dbReference>
<reference evidence="3 4" key="1">
    <citation type="submission" date="2019-06" db="EMBL/GenBank/DDBJ databases">
        <title>Whole genome shotgun sequence of Nitrobacter winogradskyi NBRC 14297.</title>
        <authorList>
            <person name="Hosoyama A."/>
            <person name="Uohara A."/>
            <person name="Ohji S."/>
            <person name="Ichikawa N."/>
        </authorList>
    </citation>
    <scope>NUCLEOTIDE SEQUENCE [LARGE SCALE GENOMIC DNA]</scope>
    <source>
        <strain evidence="3 4">NBRC 14297</strain>
    </source>
</reference>
<dbReference type="EMBL" id="BJNF01000092">
    <property type="protein sequence ID" value="GEC17191.1"/>
    <property type="molecule type" value="Genomic_DNA"/>
</dbReference>
<dbReference type="Pfam" id="PF16220">
    <property type="entry name" value="DUF4880"/>
    <property type="match status" value="1"/>
</dbReference>
<comment type="caution">
    <text evidence="3">The sequence shown here is derived from an EMBL/GenBank/DDBJ whole genome shotgun (WGS) entry which is preliminary data.</text>
</comment>
<dbReference type="InterPro" id="IPR032623">
    <property type="entry name" value="FecR_N"/>
</dbReference>
<dbReference type="InterPro" id="IPR012373">
    <property type="entry name" value="Ferrdict_sens_TM"/>
</dbReference>
<evidence type="ECO:0000259" key="2">
    <source>
        <dbReference type="Pfam" id="PF16220"/>
    </source>
</evidence>
<dbReference type="InterPro" id="IPR006860">
    <property type="entry name" value="FecR"/>
</dbReference>
<evidence type="ECO:0000313" key="3">
    <source>
        <dbReference type="EMBL" id="GEC17191.1"/>
    </source>
</evidence>
<feature type="domain" description="FecR N-terminal" evidence="2">
    <location>
        <begin position="17"/>
        <end position="54"/>
    </location>
</feature>
<dbReference type="Pfam" id="PF04773">
    <property type="entry name" value="FecR"/>
    <property type="match status" value="1"/>
</dbReference>
<dbReference type="PIRSF" id="PIRSF018266">
    <property type="entry name" value="FecR"/>
    <property type="match status" value="1"/>
</dbReference>
<dbReference type="GO" id="GO:0016989">
    <property type="term" value="F:sigma factor antagonist activity"/>
    <property type="evidence" value="ECO:0007669"/>
    <property type="project" value="TreeGrafter"/>
</dbReference>
<protein>
    <submittedName>
        <fullName evidence="3">Iron dicitrate transporter FecR</fullName>
    </submittedName>
</protein>
<dbReference type="PANTHER" id="PTHR30273">
    <property type="entry name" value="PERIPLASMIC SIGNAL SENSOR AND SIGMA FACTOR ACTIVATOR FECR-RELATED"/>
    <property type="match status" value="1"/>
</dbReference>
<sequence length="327" mass="35525">MDESKNPDVVSESAARDARDWVVRLSSGRMTEAELARFKTWRAASEENARAFVRERAFWQQLGALDLHAERERRPRQPASLSRRAMVFGGSAAVAASVAVVAVPRVRLLWQADYRTAAGEQRDVSLADGTRVTLNTDSALAVRYRQDLRFVELLRGEAMFDIGTDADAPFRVSAFGGNTDAVSGSLSVRALDEEAIVTVMSGEARVAAPALEDATAMPVMAAITIRPDQQTRYRRGGSPSPATAIDPEQVLAWRTGRVIFEGRPFAEAVAELGRYVPEPIVLVDRSHSHDPVSAVFSIRQAQAAVAALAETQGLTARRIPGVMIVIS</sequence>
<proteinExistence type="predicted"/>
<accession>A0A4Y3WG78</accession>
<organism evidence="3 4">
    <name type="scientific">Nitrobacter winogradskyi</name>
    <name type="common">Nitrobacter agilis</name>
    <dbReference type="NCBI Taxonomy" id="913"/>
    <lineage>
        <taxon>Bacteria</taxon>
        <taxon>Pseudomonadati</taxon>
        <taxon>Pseudomonadota</taxon>
        <taxon>Alphaproteobacteria</taxon>
        <taxon>Hyphomicrobiales</taxon>
        <taxon>Nitrobacteraceae</taxon>
        <taxon>Nitrobacter</taxon>
    </lineage>
</organism>
<evidence type="ECO:0000259" key="1">
    <source>
        <dbReference type="Pfam" id="PF04773"/>
    </source>
</evidence>
<dbReference type="RefSeq" id="WP_141384941.1">
    <property type="nucleotide sequence ID" value="NZ_BJNF01000092.1"/>
</dbReference>
<dbReference type="AlphaFoldDB" id="A0A4Y3WG78"/>
<gene>
    <name evidence="3" type="ORF">NWI01_30830</name>
</gene>
<dbReference type="Proteomes" id="UP000318825">
    <property type="component" value="Unassembled WGS sequence"/>
</dbReference>
<dbReference type="OrthoDB" id="9798846at2"/>
<dbReference type="Gene3D" id="2.60.120.1440">
    <property type="match status" value="1"/>
</dbReference>
<evidence type="ECO:0000313" key="4">
    <source>
        <dbReference type="Proteomes" id="UP000318825"/>
    </source>
</evidence>